<feature type="region of interest" description="Disordered" evidence="1">
    <location>
        <begin position="1"/>
        <end position="45"/>
    </location>
</feature>
<dbReference type="AlphaFoldDB" id="A0A2J6PR44"/>
<dbReference type="Pfam" id="PF11374">
    <property type="entry name" value="DUF3176"/>
    <property type="match status" value="1"/>
</dbReference>
<protein>
    <submittedName>
        <fullName evidence="3">Uncharacterized protein</fullName>
    </submittedName>
</protein>
<evidence type="ECO:0000256" key="2">
    <source>
        <dbReference type="SAM" id="Phobius"/>
    </source>
</evidence>
<dbReference type="OrthoDB" id="5376804at2759"/>
<keyword evidence="2" id="KW-0812">Transmembrane</keyword>
<organism evidence="3 4">
    <name type="scientific">Hyaloscypha hepaticicola</name>
    <dbReference type="NCBI Taxonomy" id="2082293"/>
    <lineage>
        <taxon>Eukaryota</taxon>
        <taxon>Fungi</taxon>
        <taxon>Dikarya</taxon>
        <taxon>Ascomycota</taxon>
        <taxon>Pezizomycotina</taxon>
        <taxon>Leotiomycetes</taxon>
        <taxon>Helotiales</taxon>
        <taxon>Hyaloscyphaceae</taxon>
        <taxon>Hyaloscypha</taxon>
    </lineage>
</organism>
<evidence type="ECO:0000313" key="3">
    <source>
        <dbReference type="EMBL" id="PMD16488.1"/>
    </source>
</evidence>
<feature type="compositionally biased region" description="Polar residues" evidence="1">
    <location>
        <begin position="1"/>
        <end position="12"/>
    </location>
</feature>
<evidence type="ECO:0000313" key="4">
    <source>
        <dbReference type="Proteomes" id="UP000235672"/>
    </source>
</evidence>
<accession>A0A2J6PR44</accession>
<evidence type="ECO:0000256" key="1">
    <source>
        <dbReference type="SAM" id="MobiDB-lite"/>
    </source>
</evidence>
<feature type="compositionally biased region" description="Basic and acidic residues" evidence="1">
    <location>
        <begin position="19"/>
        <end position="32"/>
    </location>
</feature>
<sequence length="602" mass="65192">MESTSALPSRIQQKPMGMNHRDGNQPEPRVVDDEGSGSSITGDGSTLTISEADIQKHQPKVKYQSAGYHIVGLGEDKHVPPSSAIVIVLRLFEDRALPDWPYNISLNTFLALFITIATTGIMIAVPEGLSQLKWIWFMHIKRPLADFQEYDDASRGGIVSNFKLLWTLKGRNLASIGVLVSILSIAISPITQQIIAYPTRLIPIPTGQSAASVGRSTSWDAYTLPPGIVVDGFYDVDQSTRLALLNGMWTLPNVTILPVSPICSTANCTFPVYNSLAMCSSVANVTDYLTMKPITDSVNMTLPNAFANFSGNQASVILDFFVLYEKTVTPNSTYNAHRALEVLFYWCVNSYSTNVTAGNVTTEIVASSSNVVSPGDGDSHSPMVLKSGTDTTEYTVDVYATDVLTFYLLPNLGTGNFSQAPSDPSDMGGTQASRGFTSQGAEVVSYALLPAGLGSSFTPAELADEDATNFKAVQNLTNNIATSLTNTMRAHPYSGGPVLGTAFISQSFVKIKWEWLIFLFVVEVLSIIFLAAIIIETKKEKIAILKSSSLASMCALSEESKNYIGTIKSRGEVLEKASGLEVRLENDGRDRWTLVMEDSSAD</sequence>
<keyword evidence="2" id="KW-0472">Membrane</keyword>
<feature type="transmembrane region" description="Helical" evidence="2">
    <location>
        <begin position="104"/>
        <end position="125"/>
    </location>
</feature>
<keyword evidence="4" id="KW-1185">Reference proteome</keyword>
<proteinExistence type="predicted"/>
<feature type="transmembrane region" description="Helical" evidence="2">
    <location>
        <begin position="173"/>
        <end position="191"/>
    </location>
</feature>
<feature type="transmembrane region" description="Helical" evidence="2">
    <location>
        <begin position="515"/>
        <end position="535"/>
    </location>
</feature>
<dbReference type="PANTHER" id="PTHR35394:SF5">
    <property type="entry name" value="DUF3176 DOMAIN-CONTAINING PROTEIN"/>
    <property type="match status" value="1"/>
</dbReference>
<name>A0A2J6PR44_9HELO</name>
<keyword evidence="2" id="KW-1133">Transmembrane helix</keyword>
<feature type="compositionally biased region" description="Low complexity" evidence="1">
    <location>
        <begin position="36"/>
        <end position="45"/>
    </location>
</feature>
<dbReference type="PANTHER" id="PTHR35394">
    <property type="entry name" value="DUF3176 DOMAIN-CONTAINING PROTEIN"/>
    <property type="match status" value="1"/>
</dbReference>
<dbReference type="STRING" id="1745343.A0A2J6PR44"/>
<gene>
    <name evidence="3" type="ORF">NA56DRAFT_753053</name>
</gene>
<dbReference type="InterPro" id="IPR021514">
    <property type="entry name" value="DUF3176"/>
</dbReference>
<dbReference type="Proteomes" id="UP000235672">
    <property type="component" value="Unassembled WGS sequence"/>
</dbReference>
<dbReference type="EMBL" id="KZ613505">
    <property type="protein sequence ID" value="PMD16488.1"/>
    <property type="molecule type" value="Genomic_DNA"/>
</dbReference>
<reference evidence="3 4" key="1">
    <citation type="submission" date="2016-05" db="EMBL/GenBank/DDBJ databases">
        <title>A degradative enzymes factory behind the ericoid mycorrhizal symbiosis.</title>
        <authorList>
            <consortium name="DOE Joint Genome Institute"/>
            <person name="Martino E."/>
            <person name="Morin E."/>
            <person name="Grelet G."/>
            <person name="Kuo A."/>
            <person name="Kohler A."/>
            <person name="Daghino S."/>
            <person name="Barry K."/>
            <person name="Choi C."/>
            <person name="Cichocki N."/>
            <person name="Clum A."/>
            <person name="Copeland A."/>
            <person name="Hainaut M."/>
            <person name="Haridas S."/>
            <person name="Labutti K."/>
            <person name="Lindquist E."/>
            <person name="Lipzen A."/>
            <person name="Khouja H.-R."/>
            <person name="Murat C."/>
            <person name="Ohm R."/>
            <person name="Olson A."/>
            <person name="Spatafora J."/>
            <person name="Veneault-Fourrey C."/>
            <person name="Henrissat B."/>
            <person name="Grigoriev I."/>
            <person name="Martin F."/>
            <person name="Perotto S."/>
        </authorList>
    </citation>
    <scope>NUCLEOTIDE SEQUENCE [LARGE SCALE GENOMIC DNA]</scope>
    <source>
        <strain evidence="3 4">UAMH 7357</strain>
    </source>
</reference>